<dbReference type="EMBL" id="RMBX01000003">
    <property type="protein sequence ID" value="RPD41853.1"/>
    <property type="molecule type" value="Genomic_DNA"/>
</dbReference>
<evidence type="ECO:0000313" key="4">
    <source>
        <dbReference type="EMBL" id="RPD41853.1"/>
    </source>
</evidence>
<accession>A0A3N4N2J2</accession>
<dbReference type="SUPFAM" id="SSF46689">
    <property type="entry name" value="Homeodomain-like"/>
    <property type="match status" value="1"/>
</dbReference>
<dbReference type="OrthoDB" id="651776at2"/>
<dbReference type="PANTHER" id="PTHR47893">
    <property type="entry name" value="REGULATORY PROTEIN PCHR"/>
    <property type="match status" value="1"/>
</dbReference>
<feature type="domain" description="HTH araC/xylS-type" evidence="3">
    <location>
        <begin position="232"/>
        <end position="330"/>
    </location>
</feature>
<evidence type="ECO:0000256" key="2">
    <source>
        <dbReference type="ARBA" id="ARBA00023163"/>
    </source>
</evidence>
<dbReference type="AlphaFoldDB" id="A0A3N4N2J2"/>
<dbReference type="GO" id="GO:0003700">
    <property type="term" value="F:DNA-binding transcription factor activity"/>
    <property type="evidence" value="ECO:0007669"/>
    <property type="project" value="InterPro"/>
</dbReference>
<proteinExistence type="predicted"/>
<name>A0A3N4N2J2_9BACT</name>
<dbReference type="InterPro" id="IPR053142">
    <property type="entry name" value="PchR_regulatory_protein"/>
</dbReference>
<keyword evidence="2" id="KW-0804">Transcription</keyword>
<dbReference type="SMART" id="SM00342">
    <property type="entry name" value="HTH_ARAC"/>
    <property type="match status" value="1"/>
</dbReference>
<organism evidence="4 5">
    <name type="scientific">Chitinophaga barathri</name>
    <dbReference type="NCBI Taxonomy" id="1647451"/>
    <lineage>
        <taxon>Bacteria</taxon>
        <taxon>Pseudomonadati</taxon>
        <taxon>Bacteroidota</taxon>
        <taxon>Chitinophagia</taxon>
        <taxon>Chitinophagales</taxon>
        <taxon>Chitinophagaceae</taxon>
        <taxon>Chitinophaga</taxon>
    </lineage>
</organism>
<keyword evidence="1" id="KW-0805">Transcription regulation</keyword>
<dbReference type="PROSITE" id="PS01124">
    <property type="entry name" value="HTH_ARAC_FAMILY_2"/>
    <property type="match status" value="1"/>
</dbReference>
<keyword evidence="5" id="KW-1185">Reference proteome</keyword>
<evidence type="ECO:0000313" key="5">
    <source>
        <dbReference type="Proteomes" id="UP000279089"/>
    </source>
</evidence>
<comment type="caution">
    <text evidence="4">The sequence shown here is derived from an EMBL/GenBank/DDBJ whole genome shotgun (WGS) entry which is preliminary data.</text>
</comment>
<sequence>MLNNPLPAKFHMRFLVAGEPLENIRTTTEIPPQYRTYVYPFTTAVLEETPGVDILYQILQTDGFVICNSVFFPKEDTVIEPHVPEAVTVLQFMMKGSIRWQLAGKGMAWFRAGQFGYFHILNHQFRGWLEKGAVYEIFHIYLSGEQLGRLGDSPLVGELLLRAEENKAGYFQPSPCIMTNRIYGHVQEIRGMPPAEPFRDFDIPAYITLLLTGTLKTEDIPQQRDDDHTLFAAIRAYIQNNLGKELGNRELASDYCISVSKLKYGFKRIYNESLQAFVKRSRLERAKELISTTALPLQRVAQMVGYPDYGNFSRRYHAYFGHPPSELKRQ</sequence>
<dbReference type="Gene3D" id="1.10.10.60">
    <property type="entry name" value="Homeodomain-like"/>
    <property type="match status" value="1"/>
</dbReference>
<dbReference type="PANTHER" id="PTHR47893:SF1">
    <property type="entry name" value="REGULATORY PROTEIN PCHR"/>
    <property type="match status" value="1"/>
</dbReference>
<evidence type="ECO:0000256" key="1">
    <source>
        <dbReference type="ARBA" id="ARBA00023015"/>
    </source>
</evidence>
<dbReference type="Proteomes" id="UP000279089">
    <property type="component" value="Unassembled WGS sequence"/>
</dbReference>
<dbReference type="InterPro" id="IPR009057">
    <property type="entry name" value="Homeodomain-like_sf"/>
</dbReference>
<evidence type="ECO:0000259" key="3">
    <source>
        <dbReference type="PROSITE" id="PS01124"/>
    </source>
</evidence>
<gene>
    <name evidence="4" type="ORF">EG028_06725</name>
</gene>
<dbReference type="Pfam" id="PF12833">
    <property type="entry name" value="HTH_18"/>
    <property type="match status" value="1"/>
</dbReference>
<reference evidence="5" key="1">
    <citation type="submission" date="2018-11" db="EMBL/GenBank/DDBJ databases">
        <title>Chitinophaga lutea sp.nov., isolate from arsenic contaminated soil.</title>
        <authorList>
            <person name="Zong Y."/>
        </authorList>
    </citation>
    <scope>NUCLEOTIDE SEQUENCE [LARGE SCALE GENOMIC DNA]</scope>
    <source>
        <strain evidence="5">YLT18</strain>
    </source>
</reference>
<dbReference type="InterPro" id="IPR018060">
    <property type="entry name" value="HTH_AraC"/>
</dbReference>
<protein>
    <submittedName>
        <fullName evidence="4">AraC family transcriptional regulator</fullName>
    </submittedName>
</protein>
<dbReference type="GO" id="GO:0043565">
    <property type="term" value="F:sequence-specific DNA binding"/>
    <property type="evidence" value="ECO:0007669"/>
    <property type="project" value="InterPro"/>
</dbReference>